<evidence type="ECO:0000256" key="1">
    <source>
        <dbReference type="SAM" id="MobiDB-lite"/>
    </source>
</evidence>
<reference evidence="2 3" key="1">
    <citation type="journal article" date="2012" name="J. Am. Chem. Soc.">
        <title>Bacterial biosynthesis and maturation of the didemnin anti-cancer agents.</title>
        <authorList>
            <person name="Xu Y."/>
            <person name="Kersten R.D."/>
            <person name="Nam S.J."/>
            <person name="Lu L."/>
            <person name="Al-Suwailem A.M."/>
            <person name="Zheng H."/>
            <person name="Fenical W."/>
            <person name="Dorrestein P.C."/>
            <person name="Moore B.S."/>
            <person name="Qian P.Y."/>
        </authorList>
    </citation>
    <scope>NUCLEOTIDE SEQUENCE [LARGE SCALE GENOMIC DNA]</scope>
    <source>
        <strain evidence="2 3">KA081020-065</strain>
    </source>
</reference>
<dbReference type="KEGG" id="tmo:TMO_0051"/>
<sequence>MKSALLRAPEGEGAGGDAPAPAAPAAGQDAAPKVPSSLFDMVDQKTDTTAAPAADAGKPADAAGKQRPEWLPEQFWDATKGEAQWEKLAQSHQDLRRQLGKGDHKPPATADAYKLPQLGEKPILDVPADDPALKAFRDAAHAQGLSQGQFDALIAPVLATLAEAMPPAETPETRQAAYKAELQKLGTGGAGLVKAVGQWGRGLFQKEALTADEWEEFQLAAGTAAGVRMLSKLRDLAGEKSIPMDPMSMSSSVGSMAEVEALYKEKDFDTSPEKQRKAQEMINRLIANGTIR</sequence>
<dbReference type="EMBL" id="CP003236">
    <property type="protein sequence ID" value="AFK51890.1"/>
    <property type="molecule type" value="Genomic_DNA"/>
</dbReference>
<feature type="compositionally biased region" description="Low complexity" evidence="1">
    <location>
        <begin position="47"/>
        <end position="63"/>
    </location>
</feature>
<evidence type="ECO:0000313" key="2">
    <source>
        <dbReference type="EMBL" id="AFK51890.1"/>
    </source>
</evidence>
<feature type="compositionally biased region" description="Low complexity" evidence="1">
    <location>
        <begin position="17"/>
        <end position="32"/>
    </location>
</feature>
<dbReference type="Pfam" id="PF05396">
    <property type="entry name" value="Phage_T7_Capsid"/>
    <property type="match status" value="1"/>
</dbReference>
<name>I3TGK2_TISMK</name>
<dbReference type="AlphaFoldDB" id="I3TGK2"/>
<gene>
    <name evidence="2" type="ordered locus">TMO_0051</name>
</gene>
<feature type="region of interest" description="Disordered" evidence="1">
    <location>
        <begin position="1"/>
        <end position="69"/>
    </location>
</feature>
<evidence type="ECO:0000313" key="3">
    <source>
        <dbReference type="Proteomes" id="UP000005258"/>
    </source>
</evidence>
<protein>
    <submittedName>
        <fullName evidence="2">Uncharacterized protein</fullName>
    </submittedName>
</protein>
<keyword evidence="3" id="KW-1185">Reference proteome</keyword>
<dbReference type="HOGENOM" id="CLU_952960_0_0_5"/>
<dbReference type="Proteomes" id="UP000005258">
    <property type="component" value="Chromosome"/>
</dbReference>
<dbReference type="eggNOG" id="ENOG5033CUV">
    <property type="taxonomic scope" value="Bacteria"/>
</dbReference>
<dbReference type="InterPro" id="IPR008768">
    <property type="entry name" value="Gp9-like"/>
</dbReference>
<dbReference type="PATRIC" id="fig|1110502.3.peg.53"/>
<accession>I3TGK2</accession>
<proteinExistence type="predicted"/>
<organism evidence="2 3">
    <name type="scientific">Tistrella mobilis (strain KA081020-065)</name>
    <dbReference type="NCBI Taxonomy" id="1110502"/>
    <lineage>
        <taxon>Bacteria</taxon>
        <taxon>Pseudomonadati</taxon>
        <taxon>Pseudomonadota</taxon>
        <taxon>Alphaproteobacteria</taxon>
        <taxon>Geminicoccales</taxon>
        <taxon>Geminicoccaceae</taxon>
        <taxon>Tistrella</taxon>
    </lineage>
</organism>
<dbReference type="RefSeq" id="WP_014743570.1">
    <property type="nucleotide sequence ID" value="NC_017956.1"/>
</dbReference>
<dbReference type="STRING" id="1110502.TMO_0051"/>